<dbReference type="Proteomes" id="UP000095038">
    <property type="component" value="Unassembled WGS sequence"/>
</dbReference>
<proteinExistence type="predicted"/>
<evidence type="ECO:0000313" key="1">
    <source>
        <dbReference type="EMBL" id="ODV58177.1"/>
    </source>
</evidence>
<accession>A0A1D2V9K4</accession>
<dbReference type="AlphaFoldDB" id="A0A1D2V9K4"/>
<evidence type="ECO:0000313" key="2">
    <source>
        <dbReference type="Proteomes" id="UP000095038"/>
    </source>
</evidence>
<dbReference type="GeneID" id="30962627"/>
<dbReference type="InParanoid" id="A0A1D2V9K4"/>
<dbReference type="EMBL" id="KV454494">
    <property type="protein sequence ID" value="ODV58177.1"/>
    <property type="molecule type" value="Genomic_DNA"/>
</dbReference>
<protein>
    <submittedName>
        <fullName evidence="1">Uncharacterized protein</fullName>
    </submittedName>
</protein>
<sequence>MNLYFNLLKHKVCYSEQKRMILLSSKNISISFYKGCEITFGDVKIIEYCFRKLKKLRKYKKFYCLS</sequence>
<keyword evidence="2" id="KW-1185">Reference proteome</keyword>
<organism evidence="1 2">
    <name type="scientific">Ascoidea rubescens DSM 1968</name>
    <dbReference type="NCBI Taxonomy" id="1344418"/>
    <lineage>
        <taxon>Eukaryota</taxon>
        <taxon>Fungi</taxon>
        <taxon>Dikarya</taxon>
        <taxon>Ascomycota</taxon>
        <taxon>Saccharomycotina</taxon>
        <taxon>Saccharomycetes</taxon>
        <taxon>Ascoideaceae</taxon>
        <taxon>Ascoidea</taxon>
    </lineage>
</organism>
<gene>
    <name evidence="1" type="ORF">ASCRUDRAFT_128417</name>
</gene>
<dbReference type="RefSeq" id="XP_020044484.1">
    <property type="nucleotide sequence ID" value="XM_020188991.1"/>
</dbReference>
<reference evidence="2" key="1">
    <citation type="submission" date="2016-05" db="EMBL/GenBank/DDBJ databases">
        <title>Comparative genomics of biotechnologically important yeasts.</title>
        <authorList>
            <consortium name="DOE Joint Genome Institute"/>
            <person name="Riley R."/>
            <person name="Haridas S."/>
            <person name="Wolfe K.H."/>
            <person name="Lopes M.R."/>
            <person name="Hittinger C.T."/>
            <person name="Goker M."/>
            <person name="Salamov A."/>
            <person name="Wisecaver J."/>
            <person name="Long T.M."/>
            <person name="Aerts A.L."/>
            <person name="Barry K."/>
            <person name="Choi C."/>
            <person name="Clum A."/>
            <person name="Coughlan A.Y."/>
            <person name="Deshpande S."/>
            <person name="Douglass A.P."/>
            <person name="Hanson S.J."/>
            <person name="Klenk H.-P."/>
            <person name="Labutti K."/>
            <person name="Lapidus A."/>
            <person name="Lindquist E."/>
            <person name="Lipzen A."/>
            <person name="Meier-Kolthoff J.P."/>
            <person name="Ohm R.A."/>
            <person name="Otillar R.P."/>
            <person name="Pangilinan J."/>
            <person name="Peng Y."/>
            <person name="Rokas A."/>
            <person name="Rosa C.A."/>
            <person name="Scheuner C."/>
            <person name="Sibirny A.A."/>
            <person name="Slot J.C."/>
            <person name="Stielow J.B."/>
            <person name="Sun H."/>
            <person name="Kurtzman C.P."/>
            <person name="Blackwell M."/>
            <person name="Grigoriev I.V."/>
            <person name="Jeffries T.W."/>
        </authorList>
    </citation>
    <scope>NUCLEOTIDE SEQUENCE [LARGE SCALE GENOMIC DNA]</scope>
    <source>
        <strain evidence="2">DSM 1968</strain>
    </source>
</reference>
<name>A0A1D2V9K4_9ASCO</name>